<dbReference type="Proteomes" id="UP001596180">
    <property type="component" value="Unassembled WGS sequence"/>
</dbReference>
<accession>A0ABW1DXA5</accession>
<feature type="chain" id="PRO_5046046349" description="Secreted protein" evidence="1">
    <location>
        <begin position="32"/>
        <end position="132"/>
    </location>
</feature>
<evidence type="ECO:0000256" key="1">
    <source>
        <dbReference type="SAM" id="SignalP"/>
    </source>
</evidence>
<dbReference type="RefSeq" id="WP_381363470.1">
    <property type="nucleotide sequence ID" value="NZ_JBHSOA010000032.1"/>
</dbReference>
<evidence type="ECO:0000313" key="2">
    <source>
        <dbReference type="EMBL" id="MFC5853201.1"/>
    </source>
</evidence>
<keyword evidence="3" id="KW-1185">Reference proteome</keyword>
<gene>
    <name evidence="2" type="ORF">ACFPZI_15615</name>
</gene>
<feature type="signal peptide" evidence="1">
    <location>
        <begin position="1"/>
        <end position="31"/>
    </location>
</feature>
<dbReference type="EMBL" id="JBHSOA010000032">
    <property type="protein sequence ID" value="MFC5853201.1"/>
    <property type="molecule type" value="Genomic_DNA"/>
</dbReference>
<proteinExistence type="predicted"/>
<comment type="caution">
    <text evidence="2">The sequence shown here is derived from an EMBL/GenBank/DDBJ whole genome shotgun (WGS) entry which is preliminary data.</text>
</comment>
<reference evidence="3" key="1">
    <citation type="journal article" date="2019" name="Int. J. Syst. Evol. Microbiol.">
        <title>The Global Catalogue of Microorganisms (GCM) 10K type strain sequencing project: providing services to taxonomists for standard genome sequencing and annotation.</title>
        <authorList>
            <consortium name="The Broad Institute Genomics Platform"/>
            <consortium name="The Broad Institute Genome Sequencing Center for Infectious Disease"/>
            <person name="Wu L."/>
            <person name="Ma J."/>
        </authorList>
    </citation>
    <scope>NUCLEOTIDE SEQUENCE [LARGE SCALE GENOMIC DNA]</scope>
    <source>
        <strain evidence="3">JCM 10411</strain>
    </source>
</reference>
<keyword evidence="1" id="KW-0732">Signal</keyword>
<evidence type="ECO:0000313" key="3">
    <source>
        <dbReference type="Proteomes" id="UP001596180"/>
    </source>
</evidence>
<sequence length="132" mass="13769">MRTTYRRLTTVLGIAAASASALALGTAPAHAAGSVYSAYNSITSPSAKTEFAADGEILSALDMKSDGHGVAAQWRYNSSSATHSYYHGGGYATVGKWNLSFAEGTTLQIRACLQDTSSGTPYSCGGWEYARA</sequence>
<name>A0ABW1DXA5_9ACTN</name>
<protein>
    <recommendedName>
        <fullName evidence="4">Secreted protein</fullName>
    </recommendedName>
</protein>
<organism evidence="2 3">
    <name type="scientific">Streptomyces chlorus</name>
    <dbReference type="NCBI Taxonomy" id="887452"/>
    <lineage>
        <taxon>Bacteria</taxon>
        <taxon>Bacillati</taxon>
        <taxon>Actinomycetota</taxon>
        <taxon>Actinomycetes</taxon>
        <taxon>Kitasatosporales</taxon>
        <taxon>Streptomycetaceae</taxon>
        <taxon>Streptomyces</taxon>
    </lineage>
</organism>
<evidence type="ECO:0008006" key="4">
    <source>
        <dbReference type="Google" id="ProtNLM"/>
    </source>
</evidence>